<dbReference type="Pfam" id="PF08263">
    <property type="entry name" value="LRRNT_2"/>
    <property type="match status" value="1"/>
</dbReference>
<evidence type="ECO:0000313" key="8">
    <source>
        <dbReference type="Proteomes" id="UP000215914"/>
    </source>
</evidence>
<dbReference type="InterPro" id="IPR013210">
    <property type="entry name" value="LRR_N_plant-typ"/>
</dbReference>
<dbReference type="FunCoup" id="A0A251UIC1">
    <property type="interactions" value="3386"/>
</dbReference>
<keyword evidence="2" id="KW-0732">Signal</keyword>
<dbReference type="PANTHER" id="PTHR47988">
    <property type="entry name" value="SOMATIC EMBRYOGENESIS RECEPTOR KINASE 1"/>
    <property type="match status" value="1"/>
</dbReference>
<keyword evidence="8" id="KW-1185">Reference proteome</keyword>
<evidence type="ECO:0000313" key="7">
    <source>
        <dbReference type="EMBL" id="OTG23068.1"/>
    </source>
</evidence>
<dbReference type="Proteomes" id="UP000215914">
    <property type="component" value="Chromosome 6"/>
</dbReference>
<dbReference type="Gene3D" id="3.80.10.10">
    <property type="entry name" value="Ribonuclease Inhibitor"/>
    <property type="match status" value="1"/>
</dbReference>
<evidence type="ECO:0000256" key="3">
    <source>
        <dbReference type="ARBA" id="ARBA00022737"/>
    </source>
</evidence>
<evidence type="ECO:0000313" key="6">
    <source>
        <dbReference type="EMBL" id="KAF5802456.1"/>
    </source>
</evidence>
<organism evidence="7 8">
    <name type="scientific">Helianthus annuus</name>
    <name type="common">Common sunflower</name>
    <dbReference type="NCBI Taxonomy" id="4232"/>
    <lineage>
        <taxon>Eukaryota</taxon>
        <taxon>Viridiplantae</taxon>
        <taxon>Streptophyta</taxon>
        <taxon>Embryophyta</taxon>
        <taxon>Tracheophyta</taxon>
        <taxon>Spermatophyta</taxon>
        <taxon>Magnoliopsida</taxon>
        <taxon>eudicotyledons</taxon>
        <taxon>Gunneridae</taxon>
        <taxon>Pentapetalae</taxon>
        <taxon>asterids</taxon>
        <taxon>campanulids</taxon>
        <taxon>Asterales</taxon>
        <taxon>Asteraceae</taxon>
        <taxon>Asteroideae</taxon>
        <taxon>Heliantheae alliance</taxon>
        <taxon>Heliantheae</taxon>
        <taxon>Helianthus</taxon>
    </lineage>
</organism>
<dbReference type="EMBL" id="CM007895">
    <property type="protein sequence ID" value="OTG23068.1"/>
    <property type="molecule type" value="Genomic_DNA"/>
</dbReference>
<dbReference type="EMBL" id="MNCJ02000321">
    <property type="protein sequence ID" value="KAF5802456.1"/>
    <property type="molecule type" value="Genomic_DNA"/>
</dbReference>
<keyword evidence="3" id="KW-0677">Repeat</keyword>
<dbReference type="AlphaFoldDB" id="A0A251UIC1"/>
<reference evidence="6" key="3">
    <citation type="submission" date="2020-06" db="EMBL/GenBank/DDBJ databases">
        <title>Helianthus annuus Genome sequencing and assembly Release 2.</title>
        <authorList>
            <person name="Gouzy J."/>
            <person name="Langlade N."/>
            <person name="Munos S."/>
        </authorList>
    </citation>
    <scope>NUCLEOTIDE SEQUENCE</scope>
    <source>
        <tissue evidence="6">Leaves</tissue>
    </source>
</reference>
<reference evidence="7" key="2">
    <citation type="submission" date="2017-02" db="EMBL/GenBank/DDBJ databases">
        <title>Sunflower complete genome.</title>
        <authorList>
            <person name="Langlade N."/>
            <person name="Munos S."/>
        </authorList>
    </citation>
    <scope>NUCLEOTIDE SEQUENCE [LARGE SCALE GENOMIC DNA]</scope>
    <source>
        <tissue evidence="7">Leaves</tissue>
    </source>
</reference>
<proteinExistence type="predicted"/>
<dbReference type="InterPro" id="IPR032675">
    <property type="entry name" value="LRR_dom_sf"/>
</dbReference>
<evidence type="ECO:0000256" key="1">
    <source>
        <dbReference type="ARBA" id="ARBA00022614"/>
    </source>
</evidence>
<dbReference type="GO" id="GO:0016740">
    <property type="term" value="F:transferase activity"/>
    <property type="evidence" value="ECO:0007669"/>
    <property type="project" value="UniProtKB-KW"/>
</dbReference>
<dbReference type="OrthoDB" id="1394818at2759"/>
<dbReference type="InParanoid" id="A0A251UIC1"/>
<name>A0A251UIC1_HELAN</name>
<protein>
    <submittedName>
        <fullName evidence="7">Putative leucine-rich repeat (LRR) family protein</fullName>
    </submittedName>
    <submittedName>
        <fullName evidence="6">Transferase</fullName>
        <ecNumber evidence="6">2.7.-.-</ecNumber>
    </submittedName>
</protein>
<evidence type="ECO:0000259" key="5">
    <source>
        <dbReference type="Pfam" id="PF23598"/>
    </source>
</evidence>
<evidence type="ECO:0000256" key="2">
    <source>
        <dbReference type="ARBA" id="ARBA00022729"/>
    </source>
</evidence>
<dbReference type="Gramene" id="mRNA:HanXRQr2_Chr06g0259691">
    <property type="protein sequence ID" value="mRNA:HanXRQr2_Chr06g0259691"/>
    <property type="gene ID" value="HanXRQr2_Chr06g0259691"/>
</dbReference>
<dbReference type="FunFam" id="3.80.10.10:FF:000024">
    <property type="entry name" value="Somatic embryogenesis receptor kinase 1"/>
    <property type="match status" value="1"/>
</dbReference>
<dbReference type="InterPro" id="IPR055414">
    <property type="entry name" value="LRR_R13L4/SHOC2-like"/>
</dbReference>
<gene>
    <name evidence="7" type="ORF">HannXRQ_Chr06g0178291</name>
    <name evidence="6" type="ORF">HanXRQr2_Chr06g0259691</name>
</gene>
<dbReference type="Pfam" id="PF23598">
    <property type="entry name" value="LRR_14"/>
    <property type="match status" value="1"/>
</dbReference>
<feature type="domain" description="Disease resistance R13L4/SHOC-2-like LRR" evidence="5">
    <location>
        <begin position="132"/>
        <end position="230"/>
    </location>
</feature>
<accession>A0A251UIC1</accession>
<dbReference type="OMA" id="LALELWI"/>
<keyword evidence="1" id="KW-0433">Leucine-rich repeat</keyword>
<sequence>MRTLKTNIILEARASEQPLVKKKTPPVCFFCTLGSISLTPNINSTSTQTLFLNQFVDQPHHTMACALIILLVAASAFTSTVIANSEGDALYALRRSLNDPDNVLQSWDPNLVSPCTWFHITCNQDNRVTRVDLGNSKLSGHLVPELGKLEYLQYLELYKNTIQGPIPAEFGHLKNLISLDLYNNNITGNIPPTLGKLKSLVFLRLNDNRLTGRIPRELTGISSLKVMDVSNNDLCGTIPTTGPFEHIPLNNFENNPRLEGPELLGLASYDTNCS</sequence>
<dbReference type="EC" id="2.7.-.-" evidence="6"/>
<keyword evidence="6" id="KW-0808">Transferase</keyword>
<evidence type="ECO:0000259" key="4">
    <source>
        <dbReference type="Pfam" id="PF08263"/>
    </source>
</evidence>
<feature type="domain" description="Leucine-rich repeat-containing N-terminal plant-type" evidence="4">
    <location>
        <begin position="84"/>
        <end position="123"/>
    </location>
</feature>
<reference evidence="6 8" key="1">
    <citation type="journal article" date="2017" name="Nature">
        <title>The sunflower genome provides insights into oil metabolism, flowering and Asterid evolution.</title>
        <authorList>
            <person name="Badouin H."/>
            <person name="Gouzy J."/>
            <person name="Grassa C.J."/>
            <person name="Murat F."/>
            <person name="Staton S.E."/>
            <person name="Cottret L."/>
            <person name="Lelandais-Briere C."/>
            <person name="Owens G.L."/>
            <person name="Carrere S."/>
            <person name="Mayjonade B."/>
            <person name="Legrand L."/>
            <person name="Gill N."/>
            <person name="Kane N.C."/>
            <person name="Bowers J.E."/>
            <person name="Hubner S."/>
            <person name="Bellec A."/>
            <person name="Berard A."/>
            <person name="Berges H."/>
            <person name="Blanchet N."/>
            <person name="Boniface M.C."/>
            <person name="Brunel D."/>
            <person name="Catrice O."/>
            <person name="Chaidir N."/>
            <person name="Claudel C."/>
            <person name="Donnadieu C."/>
            <person name="Faraut T."/>
            <person name="Fievet G."/>
            <person name="Helmstetter N."/>
            <person name="King M."/>
            <person name="Knapp S.J."/>
            <person name="Lai Z."/>
            <person name="Le Paslier M.C."/>
            <person name="Lippi Y."/>
            <person name="Lorenzon L."/>
            <person name="Mandel J.R."/>
            <person name="Marage G."/>
            <person name="Marchand G."/>
            <person name="Marquand E."/>
            <person name="Bret-Mestries E."/>
            <person name="Morien E."/>
            <person name="Nambeesan S."/>
            <person name="Nguyen T."/>
            <person name="Pegot-Espagnet P."/>
            <person name="Pouilly N."/>
            <person name="Raftis F."/>
            <person name="Sallet E."/>
            <person name="Schiex T."/>
            <person name="Thomas J."/>
            <person name="Vandecasteele C."/>
            <person name="Vares D."/>
            <person name="Vear F."/>
            <person name="Vautrin S."/>
            <person name="Crespi M."/>
            <person name="Mangin B."/>
            <person name="Burke J.M."/>
            <person name="Salse J."/>
            <person name="Munos S."/>
            <person name="Vincourt P."/>
            <person name="Rieseberg L.H."/>
            <person name="Langlade N.B."/>
        </authorList>
    </citation>
    <scope>NUCLEOTIDE SEQUENCE [LARGE SCALE GENOMIC DNA]</scope>
    <source>
        <strain evidence="8">cv. SF193</strain>
        <tissue evidence="6">Leaves</tissue>
    </source>
</reference>
<dbReference type="SUPFAM" id="SSF52058">
    <property type="entry name" value="L domain-like"/>
    <property type="match status" value="1"/>
</dbReference>
<dbReference type="STRING" id="4232.A0A251UIC1"/>